<gene>
    <name evidence="1" type="ORF">LX32DRAFT_2646</name>
</gene>
<evidence type="ECO:0000313" key="2">
    <source>
        <dbReference type="Proteomes" id="UP001232148"/>
    </source>
</evidence>
<sequence>MPAIPWLSMVCFVAGPHRRGTKGELAGLGEIQLQFVKSRSFVDRPTVEAVRENACYGLRRPRGTRPCSPLFGTAVWKACRILLTVVTCHADCRIRPRSLESYEASWQKGCNVMTS</sequence>
<dbReference type="EMBL" id="MU842808">
    <property type="protein sequence ID" value="KAK2035592.1"/>
    <property type="molecule type" value="Genomic_DNA"/>
</dbReference>
<evidence type="ECO:0000313" key="1">
    <source>
        <dbReference type="EMBL" id="KAK2035592.1"/>
    </source>
</evidence>
<keyword evidence="2" id="KW-1185">Reference proteome</keyword>
<comment type="caution">
    <text evidence="1">The sequence shown here is derived from an EMBL/GenBank/DDBJ whole genome shotgun (WGS) entry which is preliminary data.</text>
</comment>
<name>A0AAD9M834_9PEZI</name>
<reference evidence="1" key="1">
    <citation type="submission" date="2021-06" db="EMBL/GenBank/DDBJ databases">
        <title>Comparative genomics, transcriptomics and evolutionary studies reveal genomic signatures of adaptation to plant cell wall in hemibiotrophic fungi.</title>
        <authorList>
            <consortium name="DOE Joint Genome Institute"/>
            <person name="Baroncelli R."/>
            <person name="Diaz J.F."/>
            <person name="Benocci T."/>
            <person name="Peng M."/>
            <person name="Battaglia E."/>
            <person name="Haridas S."/>
            <person name="Andreopoulos W."/>
            <person name="Labutti K."/>
            <person name="Pangilinan J."/>
            <person name="Floch G.L."/>
            <person name="Makela M.R."/>
            <person name="Henrissat B."/>
            <person name="Grigoriev I.V."/>
            <person name="Crouch J.A."/>
            <person name="De Vries R.P."/>
            <person name="Sukno S.A."/>
            <person name="Thon M.R."/>
        </authorList>
    </citation>
    <scope>NUCLEOTIDE SEQUENCE</scope>
    <source>
        <strain evidence="1">MAFF235873</strain>
    </source>
</reference>
<organism evidence="1 2">
    <name type="scientific">Colletotrichum zoysiae</name>
    <dbReference type="NCBI Taxonomy" id="1216348"/>
    <lineage>
        <taxon>Eukaryota</taxon>
        <taxon>Fungi</taxon>
        <taxon>Dikarya</taxon>
        <taxon>Ascomycota</taxon>
        <taxon>Pezizomycotina</taxon>
        <taxon>Sordariomycetes</taxon>
        <taxon>Hypocreomycetidae</taxon>
        <taxon>Glomerellales</taxon>
        <taxon>Glomerellaceae</taxon>
        <taxon>Colletotrichum</taxon>
        <taxon>Colletotrichum graminicola species complex</taxon>
    </lineage>
</organism>
<proteinExistence type="predicted"/>
<protein>
    <submittedName>
        <fullName evidence="1">Uncharacterized protein</fullName>
    </submittedName>
</protein>
<dbReference type="Proteomes" id="UP001232148">
    <property type="component" value="Unassembled WGS sequence"/>
</dbReference>
<dbReference type="AlphaFoldDB" id="A0AAD9M834"/>
<accession>A0AAD9M834</accession>